<dbReference type="Gramene" id="CDF41242">
    <property type="protein sequence ID" value="CDF41242"/>
    <property type="gene ID" value="CHC_T00007768001"/>
</dbReference>
<dbReference type="RefSeq" id="XP_005711536.1">
    <property type="nucleotide sequence ID" value="XM_005711479.1"/>
</dbReference>
<sequence length="82" mass="8991">MAGRGIRDIDGNGGGSIVISSISRRKNAAHRLQLITATVQVRRYSIRATPYPFCNCTYVSRKYATHPSVVVCNLCPAFFCSP</sequence>
<keyword evidence="2" id="KW-1185">Reference proteome</keyword>
<gene>
    <name evidence="1" type="ORF">CHC_T00007768001</name>
</gene>
<name>R7QRX0_CHOCR</name>
<dbReference type="KEGG" id="ccp:CHC_T00007768001"/>
<reference evidence="2" key="1">
    <citation type="journal article" date="2013" name="Proc. Natl. Acad. Sci. U.S.A.">
        <title>Genome structure and metabolic features in the red seaweed Chondrus crispus shed light on evolution of the Archaeplastida.</title>
        <authorList>
            <person name="Collen J."/>
            <person name="Porcel B."/>
            <person name="Carre W."/>
            <person name="Ball S.G."/>
            <person name="Chaparro C."/>
            <person name="Tonon T."/>
            <person name="Barbeyron T."/>
            <person name="Michel G."/>
            <person name="Noel B."/>
            <person name="Valentin K."/>
            <person name="Elias M."/>
            <person name="Artiguenave F."/>
            <person name="Arun A."/>
            <person name="Aury J.M."/>
            <person name="Barbosa-Neto J.F."/>
            <person name="Bothwell J.H."/>
            <person name="Bouget F.Y."/>
            <person name="Brillet L."/>
            <person name="Cabello-Hurtado F."/>
            <person name="Capella-Gutierrez S."/>
            <person name="Charrier B."/>
            <person name="Cladiere L."/>
            <person name="Cock J.M."/>
            <person name="Coelho S.M."/>
            <person name="Colleoni C."/>
            <person name="Czjzek M."/>
            <person name="Da Silva C."/>
            <person name="Delage L."/>
            <person name="Denoeud F."/>
            <person name="Deschamps P."/>
            <person name="Dittami S.M."/>
            <person name="Gabaldon T."/>
            <person name="Gachon C.M."/>
            <person name="Groisillier A."/>
            <person name="Herve C."/>
            <person name="Jabbari K."/>
            <person name="Katinka M."/>
            <person name="Kloareg B."/>
            <person name="Kowalczyk N."/>
            <person name="Labadie K."/>
            <person name="Leblanc C."/>
            <person name="Lopez P.J."/>
            <person name="McLachlan D.H."/>
            <person name="Meslet-Cladiere L."/>
            <person name="Moustafa A."/>
            <person name="Nehr Z."/>
            <person name="Nyvall Collen P."/>
            <person name="Panaud O."/>
            <person name="Partensky F."/>
            <person name="Poulain J."/>
            <person name="Rensing S.A."/>
            <person name="Rousvoal S."/>
            <person name="Samson G."/>
            <person name="Symeonidi A."/>
            <person name="Weissenbach J."/>
            <person name="Zambounis A."/>
            <person name="Wincker P."/>
            <person name="Boyen C."/>
        </authorList>
    </citation>
    <scope>NUCLEOTIDE SEQUENCE [LARGE SCALE GENOMIC DNA]</scope>
    <source>
        <strain evidence="2">cv. Stackhouse</strain>
    </source>
</reference>
<dbReference type="AlphaFoldDB" id="R7QRX0"/>
<proteinExistence type="predicted"/>
<dbReference type="GeneID" id="17319252"/>
<dbReference type="Proteomes" id="UP000012073">
    <property type="component" value="Unassembled WGS sequence"/>
</dbReference>
<protein>
    <submittedName>
        <fullName evidence="1">Uncharacterized protein</fullName>
    </submittedName>
</protein>
<organism evidence="1 2">
    <name type="scientific">Chondrus crispus</name>
    <name type="common">Carrageen Irish moss</name>
    <name type="synonym">Polymorpha crispa</name>
    <dbReference type="NCBI Taxonomy" id="2769"/>
    <lineage>
        <taxon>Eukaryota</taxon>
        <taxon>Rhodophyta</taxon>
        <taxon>Florideophyceae</taxon>
        <taxon>Rhodymeniophycidae</taxon>
        <taxon>Gigartinales</taxon>
        <taxon>Gigartinaceae</taxon>
        <taxon>Chondrus</taxon>
    </lineage>
</organism>
<evidence type="ECO:0000313" key="2">
    <source>
        <dbReference type="Proteomes" id="UP000012073"/>
    </source>
</evidence>
<accession>R7QRX0</accession>
<dbReference type="EMBL" id="HG002333">
    <property type="protein sequence ID" value="CDF41242.1"/>
    <property type="molecule type" value="Genomic_DNA"/>
</dbReference>
<evidence type="ECO:0000313" key="1">
    <source>
        <dbReference type="EMBL" id="CDF41242.1"/>
    </source>
</evidence>